<reference evidence="1 2" key="1">
    <citation type="journal article" date="2016" name="Virology">
        <title>The genomic content and context of auxiliary metabolic genes in marine cyanomyoviruses.</title>
        <authorList>
            <person name="Crummett L.T."/>
            <person name="Puxty R.J."/>
            <person name="Weihe C."/>
            <person name="Marston M.F."/>
            <person name="Martiny J.B."/>
        </authorList>
    </citation>
    <scope>NUCLEOTIDE SEQUENCE [LARGE SCALE GENOMIC DNA]</scope>
    <source>
        <strain evidence="1">0809CC03</strain>
    </source>
</reference>
<proteinExistence type="predicted"/>
<dbReference type="Proteomes" id="UP000241591">
    <property type="component" value="Segment"/>
</dbReference>
<name>A0A1D8KGK9_9CAUD</name>
<gene>
    <name evidence="1" type="ORF">C030809_032</name>
</gene>
<dbReference type="EMBL" id="KU686194">
    <property type="protein sequence ID" value="AOV57787.1"/>
    <property type="molecule type" value="Genomic_DNA"/>
</dbReference>
<accession>A0A1D8KGK9</accession>
<protein>
    <submittedName>
        <fullName evidence="1">Uncharacterized protein</fullName>
    </submittedName>
</protein>
<sequence>MIFSDRYTEVEKYSIFRQEHICSSATMPWLYTGLVQERYEPELSSPVKERLNAALDFTPFLKEYHEPARNELKKLTVDYNGDTHLGYTSRFIRPVGDLGLNYFNSSIKYFKEQTRSTHLIKQYNEMYESIGSSAADLRPTFVGFKHDVEGVPTHLGIHCTSLLDLSAHGDAVKMESYLFGLKNWSKPDYFFGEESLNIVIGCAYTEWVSEFRGRFNPFTIKTRIDKKIHVGYDQVSDKHIEALIRAELLSVDQAKYVYSLLPGMDDETTPLVRGEDIFGNQRYLHPWQYMLDFEYIYKDGTLDDIIVYRFKYKEFKEIEVLNPDVAAAT</sequence>
<evidence type="ECO:0000313" key="2">
    <source>
        <dbReference type="Proteomes" id="UP000241591"/>
    </source>
</evidence>
<evidence type="ECO:0000313" key="1">
    <source>
        <dbReference type="EMBL" id="AOV57787.1"/>
    </source>
</evidence>
<organism evidence="1 2">
    <name type="scientific">Synechococcus phage S-CAM1</name>
    <dbReference type="NCBI Taxonomy" id="754037"/>
    <lineage>
        <taxon>Viruses</taxon>
        <taxon>Duplodnaviria</taxon>
        <taxon>Heunggongvirae</taxon>
        <taxon>Uroviricota</taxon>
        <taxon>Caudoviricetes</taxon>
        <taxon>Pantevenvirales</taxon>
        <taxon>Kyanoviridae</taxon>
        <taxon>Anaposvirus</taxon>
        <taxon>Anaposvirus socalone</taxon>
    </lineage>
</organism>